<gene>
    <name evidence="6" type="ORF">FE374_05150</name>
</gene>
<keyword evidence="1" id="KW-0238">DNA-binding</keyword>
<dbReference type="Gene3D" id="3.40.50.1390">
    <property type="entry name" value="Resolvase, N-terminal catalytic domain"/>
    <property type="match status" value="1"/>
</dbReference>
<dbReference type="InterPro" id="IPR006119">
    <property type="entry name" value="Resolv_N"/>
</dbReference>
<keyword evidence="2" id="KW-0233">DNA recombination</keyword>
<dbReference type="PROSITE" id="PS51737">
    <property type="entry name" value="RECOMBINASE_DNA_BIND"/>
    <property type="match status" value="1"/>
</dbReference>
<dbReference type="SMART" id="SM00857">
    <property type="entry name" value="Resolvase"/>
    <property type="match status" value="1"/>
</dbReference>
<dbReference type="InterPro" id="IPR036162">
    <property type="entry name" value="Resolvase-like_N_sf"/>
</dbReference>
<name>A0A5B8C085_9MICO</name>
<evidence type="ECO:0000259" key="5">
    <source>
        <dbReference type="PROSITE" id="PS51737"/>
    </source>
</evidence>
<dbReference type="InterPro" id="IPR011109">
    <property type="entry name" value="DNA_bind_recombinase_dom"/>
</dbReference>
<dbReference type="InterPro" id="IPR025827">
    <property type="entry name" value="Zn_ribbon_recom_dom"/>
</dbReference>
<proteinExistence type="predicted"/>
<protein>
    <submittedName>
        <fullName evidence="6">Recombinase family protein</fullName>
    </submittedName>
</protein>
<dbReference type="CDD" id="cd00338">
    <property type="entry name" value="Ser_Recombinase"/>
    <property type="match status" value="1"/>
</dbReference>
<feature type="domain" description="Recombinase" evidence="5">
    <location>
        <begin position="170"/>
        <end position="287"/>
    </location>
</feature>
<dbReference type="GO" id="GO:0003677">
    <property type="term" value="F:DNA binding"/>
    <property type="evidence" value="ECO:0007669"/>
    <property type="project" value="UniProtKB-KW"/>
</dbReference>
<evidence type="ECO:0000313" key="7">
    <source>
        <dbReference type="Proteomes" id="UP000314616"/>
    </source>
</evidence>
<dbReference type="KEGG" id="gyu:FE374_05150"/>
<dbReference type="EMBL" id="CP040915">
    <property type="protein sequence ID" value="QDC24099.1"/>
    <property type="molecule type" value="Genomic_DNA"/>
</dbReference>
<dbReference type="Proteomes" id="UP000314616">
    <property type="component" value="Chromosome"/>
</dbReference>
<sequence>MTTSRTHRPRRAVIYIRLSVYRGEADPTTSPASQEARCRAYAESKGWDVVDVVRDLDVSGSDKGLRLDRPGLASIRERFHDVDVVIFAKLDRLARNVLDFNRFAEEARTHDVDLVSVAESLDLSTPGGRFVAQILAAFAEMEAATIAERTKLGKETAVTKLGRYGGNTPPYGYRIVEHPSGRGSALEIDPEEAAHIREAARLVLDGGSLYGAAQMLNETGSKPHRAERWGWSTLRAVLVGDAVLGRVKHRGRLILGDDGLPEVRWEPIFTLEESQRLRAILARPSDLPKDSPARAVAEQEHTTRTRAARLLSGLLTCSGCGRPMRAGVFPRRGEKVGRYVCSAEGARCPAPVTITATLVEDYVAEVFLGMAGLMPVFEVRTMNRDAAEVAQVEQAIAETTDELRAPDADIAALVERLTILRQRRDELAAQPAEPEVVKVDTGEMMAARWEREDVAGRRALVHSVLTGPMTVHPGKRGPKRLDPDRLDIPWRWEDIDVDAEIADAARVD</sequence>
<dbReference type="Pfam" id="PF13408">
    <property type="entry name" value="Zn_ribbon_recom"/>
    <property type="match status" value="1"/>
</dbReference>
<dbReference type="SUPFAM" id="SSF53041">
    <property type="entry name" value="Resolvase-like"/>
    <property type="match status" value="1"/>
</dbReference>
<accession>A0A5B8C085</accession>
<dbReference type="OrthoDB" id="128993at2"/>
<feature type="domain" description="Resolvase/invertase-type recombinase catalytic" evidence="4">
    <location>
        <begin position="11"/>
        <end position="161"/>
    </location>
</feature>
<dbReference type="GO" id="GO:0000150">
    <property type="term" value="F:DNA strand exchange activity"/>
    <property type="evidence" value="ECO:0007669"/>
    <property type="project" value="InterPro"/>
</dbReference>
<dbReference type="Pfam" id="PF00239">
    <property type="entry name" value="Resolvase"/>
    <property type="match status" value="1"/>
</dbReference>
<dbReference type="Gene3D" id="3.90.1750.20">
    <property type="entry name" value="Putative Large Serine Recombinase, Chain B, Domain 2"/>
    <property type="match status" value="1"/>
</dbReference>
<evidence type="ECO:0000256" key="2">
    <source>
        <dbReference type="ARBA" id="ARBA00023172"/>
    </source>
</evidence>
<organism evidence="6 7">
    <name type="scientific">Georgenia yuyongxinii</name>
    <dbReference type="NCBI Taxonomy" id="2589797"/>
    <lineage>
        <taxon>Bacteria</taxon>
        <taxon>Bacillati</taxon>
        <taxon>Actinomycetota</taxon>
        <taxon>Actinomycetes</taxon>
        <taxon>Micrococcales</taxon>
        <taxon>Bogoriellaceae</taxon>
        <taxon>Georgenia</taxon>
    </lineage>
</organism>
<keyword evidence="3" id="KW-0175">Coiled coil</keyword>
<dbReference type="InterPro" id="IPR038109">
    <property type="entry name" value="DNA_bind_recomb_sf"/>
</dbReference>
<evidence type="ECO:0000256" key="3">
    <source>
        <dbReference type="SAM" id="Coils"/>
    </source>
</evidence>
<dbReference type="PANTHER" id="PTHR30461">
    <property type="entry name" value="DNA-INVERTASE FROM LAMBDOID PROPHAGE"/>
    <property type="match status" value="1"/>
</dbReference>
<dbReference type="InterPro" id="IPR050639">
    <property type="entry name" value="SSR_resolvase"/>
</dbReference>
<dbReference type="PROSITE" id="PS51736">
    <property type="entry name" value="RECOMBINASES_3"/>
    <property type="match status" value="1"/>
</dbReference>
<dbReference type="AlphaFoldDB" id="A0A5B8C085"/>
<evidence type="ECO:0000313" key="6">
    <source>
        <dbReference type="EMBL" id="QDC24099.1"/>
    </source>
</evidence>
<dbReference type="Pfam" id="PF07508">
    <property type="entry name" value="Recombinase"/>
    <property type="match status" value="1"/>
</dbReference>
<evidence type="ECO:0000256" key="1">
    <source>
        <dbReference type="ARBA" id="ARBA00023125"/>
    </source>
</evidence>
<dbReference type="PANTHER" id="PTHR30461:SF2">
    <property type="entry name" value="SERINE RECOMBINASE PINE-RELATED"/>
    <property type="match status" value="1"/>
</dbReference>
<evidence type="ECO:0000259" key="4">
    <source>
        <dbReference type="PROSITE" id="PS51736"/>
    </source>
</evidence>
<feature type="coiled-coil region" evidence="3">
    <location>
        <begin position="382"/>
        <end position="430"/>
    </location>
</feature>
<reference evidence="6 7" key="1">
    <citation type="submission" date="2019-05" db="EMBL/GenBank/DDBJ databases">
        <title>Georgenia *** sp. nov., and Georgenia *** sp. nov., isolated from the intestinal contents of plateau pika (Ochotona curzoniae) in the Qinghai-Tibet plateau of China.</title>
        <authorList>
            <person name="Tian Z."/>
        </authorList>
    </citation>
    <scope>NUCLEOTIDE SEQUENCE [LARGE SCALE GENOMIC DNA]</scope>
    <source>
        <strain evidence="6 7">Z443</strain>
    </source>
</reference>